<evidence type="ECO:0000256" key="1">
    <source>
        <dbReference type="ARBA" id="ARBA00004173"/>
    </source>
</evidence>
<dbReference type="PANTHER" id="PTHR46909:SF1">
    <property type="entry name" value="LARGE RIBOSOMAL SUBUNIT PROTEIN BL36M"/>
    <property type="match status" value="1"/>
</dbReference>
<proteinExistence type="evidence at transcript level"/>
<evidence type="ECO:0000256" key="6">
    <source>
        <dbReference type="ARBA" id="ARBA00023274"/>
    </source>
</evidence>
<dbReference type="GO" id="GO:0006412">
    <property type="term" value="P:translation"/>
    <property type="evidence" value="ECO:0007669"/>
    <property type="project" value="InterPro"/>
</dbReference>
<dbReference type="GO" id="GO:0003735">
    <property type="term" value="F:structural constituent of ribosome"/>
    <property type="evidence" value="ECO:0007669"/>
    <property type="project" value="InterPro"/>
</dbReference>
<dbReference type="EMBL" id="AY961509">
    <property type="protein sequence ID" value="AAX62411.1"/>
    <property type="molecule type" value="mRNA"/>
</dbReference>
<gene>
    <name evidence="9" type="primary">RpL36</name>
</gene>
<comment type="similarity">
    <text evidence="2">Belongs to the bacterial ribosomal protein bL36 family.</text>
</comment>
<dbReference type="InterPro" id="IPR052143">
    <property type="entry name" value="Mitoribosomal_bL36m"/>
</dbReference>
<dbReference type="Pfam" id="PF00444">
    <property type="entry name" value="Ribosomal_L36"/>
    <property type="match status" value="1"/>
</dbReference>
<reference evidence="9" key="1">
    <citation type="submission" date="2005-03" db="EMBL/GenBank/DDBJ databases">
        <title>Ribosomal protein sequences from Lysiphlebus testaceipes.</title>
        <authorList>
            <person name="Weathersbee A.A. III"/>
            <person name="Hunter W.B."/>
            <person name="Panchal T.D."/>
            <person name="Dang P.M."/>
        </authorList>
    </citation>
    <scope>NUCLEOTIDE SEQUENCE</scope>
    <source>
        <strain evidence="9">Florida</strain>
    </source>
</reference>
<organism evidence="9">
    <name type="scientific">Lysiphlebus testaceipes</name>
    <name type="common">Greenbugs aphid parastoid</name>
    <dbReference type="NCBI Taxonomy" id="77504"/>
    <lineage>
        <taxon>Eukaryota</taxon>
        <taxon>Metazoa</taxon>
        <taxon>Ecdysozoa</taxon>
        <taxon>Arthropoda</taxon>
        <taxon>Hexapoda</taxon>
        <taxon>Insecta</taxon>
        <taxon>Pterygota</taxon>
        <taxon>Neoptera</taxon>
        <taxon>Endopterygota</taxon>
        <taxon>Hymenoptera</taxon>
        <taxon>Apocrita</taxon>
        <taxon>Ichneumonoidea</taxon>
        <taxon>Braconidae</taxon>
        <taxon>Aphidiinae</taxon>
        <taxon>Lysiphlebus</taxon>
    </lineage>
</organism>
<evidence type="ECO:0000256" key="8">
    <source>
        <dbReference type="ARBA" id="ARBA00035411"/>
    </source>
</evidence>
<dbReference type="AlphaFoldDB" id="Q56FJ1"/>
<comment type="subcellular location">
    <subcellularLocation>
        <location evidence="1">Mitochondrion</location>
    </subcellularLocation>
</comment>
<protein>
    <recommendedName>
        <fullName evidence="7">Large ribosomal subunit protein bL36m</fullName>
    </recommendedName>
    <alternativeName>
        <fullName evidence="8">39S ribosomal protein L36, mitochondrial</fullName>
    </alternativeName>
</protein>
<dbReference type="PANTHER" id="PTHR46909">
    <property type="entry name" value="39S RIBOSOMAL PROTEIN L36, MITOCHONDRIAL"/>
    <property type="match status" value="1"/>
</dbReference>
<dbReference type="InterPro" id="IPR035977">
    <property type="entry name" value="Ribosomal_bL36_sp"/>
</dbReference>
<dbReference type="SUPFAM" id="SSF57840">
    <property type="entry name" value="Ribosomal protein L36"/>
    <property type="match status" value="1"/>
</dbReference>
<dbReference type="GO" id="GO:0005762">
    <property type="term" value="C:mitochondrial large ribosomal subunit"/>
    <property type="evidence" value="ECO:0007669"/>
    <property type="project" value="TreeGrafter"/>
</dbReference>
<name>Q56FJ1_LYSTE</name>
<evidence type="ECO:0000313" key="9">
    <source>
        <dbReference type="EMBL" id="AAX62411.1"/>
    </source>
</evidence>
<evidence type="ECO:0000256" key="7">
    <source>
        <dbReference type="ARBA" id="ARBA00035239"/>
    </source>
</evidence>
<evidence type="ECO:0000256" key="2">
    <source>
        <dbReference type="ARBA" id="ARBA00007645"/>
    </source>
</evidence>
<evidence type="ECO:0000256" key="3">
    <source>
        <dbReference type="ARBA" id="ARBA00022946"/>
    </source>
</evidence>
<dbReference type="InterPro" id="IPR000473">
    <property type="entry name" value="Ribosomal_bL36"/>
</dbReference>
<evidence type="ECO:0000256" key="4">
    <source>
        <dbReference type="ARBA" id="ARBA00022980"/>
    </source>
</evidence>
<keyword evidence="6" id="KW-0687">Ribonucleoprotein</keyword>
<keyword evidence="4 9" id="KW-0689">Ribosomal protein</keyword>
<keyword evidence="3" id="KW-0809">Transit peptide</keyword>
<keyword evidence="5" id="KW-0496">Mitochondrion</keyword>
<accession>Q56FJ1</accession>
<evidence type="ECO:0000256" key="5">
    <source>
        <dbReference type="ARBA" id="ARBA00023128"/>
    </source>
</evidence>
<sequence>MRSIHRNVTRLFPKLPQNTEIKLNNKFHSLNNNLINNTILPNQLNINNNNNSIIKNLLQPNQVYLNLSCGMKVVGKLQRRCKDCYFFATKGRWFIRCKTHPRHKQAQRAKQEKNTWILTSVCQHPKRPWW</sequence>